<dbReference type="Gene3D" id="1.10.8.710">
    <property type="match status" value="1"/>
</dbReference>
<dbReference type="GO" id="GO:0007018">
    <property type="term" value="P:microtubule-based movement"/>
    <property type="evidence" value="ECO:0007669"/>
    <property type="project" value="InterPro"/>
</dbReference>
<keyword evidence="9 14" id="KW-0175">Coiled coil</keyword>
<evidence type="ECO:0000256" key="8">
    <source>
        <dbReference type="ARBA" id="ARBA00023017"/>
    </source>
</evidence>
<feature type="coiled-coil region" evidence="14">
    <location>
        <begin position="2959"/>
        <end position="3010"/>
    </location>
</feature>
<dbReference type="FunFam" id="1.20.58.1120:FF:000007">
    <property type="entry name" value="Dynein heavy chain 4"/>
    <property type="match status" value="1"/>
</dbReference>
<feature type="domain" description="Dynein heavy chain linker" evidence="16">
    <location>
        <begin position="928"/>
        <end position="1120"/>
    </location>
</feature>
<dbReference type="InterPro" id="IPR035706">
    <property type="entry name" value="AAA_9"/>
</dbReference>
<dbReference type="InterPro" id="IPR035699">
    <property type="entry name" value="AAA_6"/>
</dbReference>
<keyword evidence="8" id="KW-0243">Dynein</keyword>
<dbReference type="Pfam" id="PF17852">
    <property type="entry name" value="Dynein_AAA_lid"/>
    <property type="match status" value="1"/>
</dbReference>
<feature type="domain" description="Dynein heavy chain ATP-binding dynein motor region" evidence="20">
    <location>
        <begin position="3106"/>
        <end position="3326"/>
    </location>
</feature>
<sequence length="3552" mass="407458">MLSSTAEDGEIEMSFSNIQDTRRGVHYLKPLDLPEKRARIPQELELGEDVSSSGPMKRASLEKASKTSVQFLPNVPMDEKESKTNVYFSSNFSMGKKVSRTSVQFSPNVFMDEKESKPVRRKTLHDVVDQKEVIHRVRTERGIGFLYMVYSVPRYSELYTPYTLSVVPYEKIDKSNFLTISAHGVTQYYPGDMIFTPLDVWEEEYDKYCKLVKIKSFVMFRMWKGFYVWRRNVNWKKYVLARDAVTNTLFLLNPTLRKALLDIQAMCYKLSDVTFSDMSRRENLTLFEFIEIQMTKMAEVQERLKFFHDLVKDIVNNACHEALLSKGFTTDDSNIHTMPSLRKTKDGKMRMSYTEQANKRRYCIRLTSFIHLVDFIMLNMLHILMRNSLIEFTSVLESHFRCLPGDSTLMTIEINTTLEEPRPDNAPQLPLFLVDVLIHGDALCLEPCQEVLINAIVQLMDLWEETVMNVTTFLPDPFFNPFCEPLINDKVEERLCGLGPDILSVLKEDITLIDLQAKVGQLLTANFAFAMKYIERFEFIRDFYNENEARIHDDIKNELDLETFRILLAAFHRQVKTLNKIVAVQPLGILYLRCERFKENTLPSPKDLLVVIENTLPRIGRAKIDALAMEAQDMQTFLEIEPRTTENYVEYLTFLENAIKKVDQMELAMDYTKELYDIIEEFKVPCGAEDLSNYTGFSVTLSSLRTYVEMKVSDKLKIVSKFNDQINKDISSLIQEVGSIKDEATQPWLIDIESNLEEAKKMLDTYVTQLEDCQKRAAEYRAHQRAFKLEVTRFDMLDEVMLDVKLRQLLWESVGEWDKIVEQWTTVEFSTLVPEDMATITAKQVKNIHQFEKGLPPNLIVPRFKENVEAMRDKVGTPAFNGCCLVIVFSSAVSTRLVVCLSVPPPPLPPFSLLLDIARWLTPLPLPQLPVITNLRNPALKQRHWIKVENTLNHKFTPDEEITLKLLEDVGVFLFPTELQEISGQASSEAGLETLLKKVEEAWKTLEFVVLPHRDMKDVYILGGVEEIQQTVDESNINMNTIASSRHVGPIKPRVDEWIKQLDLFITTLDVWLSCQQSWLYLESIFSAPDIQRQLPTEAKMFLIVDKSFKEIMRKTAKSHMRTTWHTVTDHQAIDEPELITDSGMKLKPDLVLICGNIICVVDVTFRYEEGTSLDDACKTKIEKYEMPLAMQACTAPGILETFNNNLDLLDQIMKCLEAYLESKRVIFPRFYFLSNDELLEILAQTRNPHAVQPHLRKCFDAIARLEFGSHFLVEEETFDEETQGEEEQEEEEDIKKKEEEDQKEEEKEIPMMLLTLDIIAMVSPEGESVNLGKGLRARGNVEDWLGKVEDSMFGSLRRRMHMAMKDHRRRSRKKWILSHPSQIVLTVSQIMWCSKVHAIFNLPTDQEKRDEMAEFENKNFDDLNNLAAMVRGDLEKLQRMVLCSLITVDVHARDIVTELVREKVTSEDNFEWLRQLRYYWDEEHNMCVARMSSATYIYGYEYLGASGKLVITPLTDKCYLCLMGALQLDLGGAPAGPAGTGKTETTKDLAKALAIQCVVFNCSEGLDYKMMGRFFSGLAQSGAWCCFDEFNRIDIEVLSVIAQQLITIRNAKAAKMQRFMFEGREIKLVQTCAAFITMNPGYAGRTELPDNLKALFRPISMMVPDYALIAEVILYSEGFESSKVLANKMVQMYKLCSEQLSQQDHYDFGMRAVKSVLVMAGSLKRENPDKSEEVVLIRALRDSNLPKFLVDDAGLFKGILNDLFPGVTIPEQDYGVLLEAIIAVMVQEKLQPEECMITKVIQLHETMIVRHGVMLVGPTGGGKTTVLNVLKSALEKLHADKVKGPYYRPVHTYIMNPKSVTLGELYGEVNLFTLEWKDGLLGIMVRLAVQCTTDDHQWVICDGPVDAVWIENMNTVLDDNKTLCLANSERIKLTPYIHMVFEVQDLSQASPATVSRCGMVYIDSEEIKVGHSPKIVYINSEAIKWLPYVQSWMARFRSDFPEELKKYILVLFEDYVEAGFHFIRRNCDFAINQVDVSKAAMLCSLLESLILLATENNMDWKGDTARIKTFLCQAFVFSYIWSLGGNITDTSREMFEVFVRGQFDEHHDARLPSTGELWNLYLNIANKHLDVWDKIIPTFAYNVNVPFFEMLVPTTDTVRFGYILERLMSSVIAKEVLMRLAQGGSYIPVTLNFSAQTTSSRTQEILEMKLEKKKRTLLGAPAGKKIILFVDDVNMPKLDTYGSQPPIELLRQYLDFHGLYDREKLFWKDIQDVIITAACAPPGGGRNPLTPRFVRHFAMLLISSPTETTLKVIFKDIGDSIVNASVEIYDRIAKDLLPTPAKSHYVFNLRDLSKCIQGVLQADSGTMREAQEMERLFYHECLRVFHDRLVNVEDKSYFYHLMKEVCTRAFGRPVLSFPPEPKIITSPPVLLFGDFMNTGAARQDRIYEEIKDTEKLRHVMQDYLEDYNMMTSKEMKLIFFMDAMEHTTRLARILRSERSNGLLVGVGGMGKQSLTRLGAHLCGYKCFQIELTRAYDHSAFHEDLRKLYFNAGAKNEDTTFLFTDTQIVQEEFLEDINNILNSGEVPNLFESDEYEKVINSLRPSAKEVGIAESNRDAIFDYFISRVRSKLHLVICMSPVGDAFRRRCRMFPSLVNCCTIDWFVEWPQEALLSVAENSLKVVGGSEAIEKLARICVTIHESVSKMTVRFYEEMRRHYYTTPSSYLELLKLYLEKLSLRKEKVTKKKDRISNGLQKLYETYAVVDTMKESMTALEPQLQKQSADTARLMKHLVKEQAQADKVRQVVVADEAVVKVKAEETQFIADDAQRDLDAALPAMEAATKALEALNKNDINELKVFNKPPPLVKFVMESVCLLLGTKTDWPTAKIVLGDTNFLKKLQDYEKDKISEAMLKKLKEYVDHPDFIPDKVATQSKVCKSICMWVRAIDCYAKVFRVVQPKRKRLEQAERELTEVMAVLREKQQKLAEVEKQIAELEASYDRSVAAKKELEDNLELTANRLVRAGRLTSALEDEQVLWEKSVKELSQDMVTMMGDVLVAAASVAYLGAFTSNYRDELISLWLSQCQELALPTSEKYSLINILADQFEIREWNTYGLPRDNVSTENGILVMHAGRWPLMIDPQEQANRWIRQMEAKDALNIVKLTDGNLMRILERSIRLGLPVLLEEVGEFLDPTLRPVLLKQTFTQGGRLLIRLGDSDVDYDDKFRLYLTTKLGNPHYLPEICIQVTIVNFTVTPSGLEDQLLSDVVRLERPDLEKQRSELIMRINNDKNQLENIEDKILRMLFASEGNILDNEELIDTLNESKETAAIIEDRLIEAEATEENISIAREKYRVVATRGSVLYFVVAELGNIDPMYQYSLKYFSQVFNMVIETTEKSPDLEVRLSTLIQEITLSMYTNVSRGLFERHKLVFSFMVCANILKHSGDIKEPQWNFLLRGPISTKQSLLKKPDVPVLSDAAWLAVCYLNNNFKSFQGLAGDAVDKILVSIGDFEQLIDLSPSTSKQSSINWNKDLSDFEKLMLLKALKEEKARLFILKY</sequence>
<evidence type="ECO:0000259" key="20">
    <source>
        <dbReference type="Pfam" id="PF12781"/>
    </source>
</evidence>
<dbReference type="Gene3D" id="1.10.8.1220">
    <property type="match status" value="1"/>
</dbReference>
<evidence type="ECO:0000259" key="22">
    <source>
        <dbReference type="Pfam" id="PF22597"/>
    </source>
</evidence>
<dbReference type="InterPro" id="IPR024317">
    <property type="entry name" value="Dynein_heavy_chain_D4_dom"/>
</dbReference>
<feature type="region of interest" description="Disordered" evidence="15">
    <location>
        <begin position="1277"/>
        <end position="1307"/>
    </location>
</feature>
<dbReference type="Pfam" id="PF12777">
    <property type="entry name" value="MT"/>
    <property type="match status" value="1"/>
</dbReference>
<dbReference type="Pfam" id="PF12781">
    <property type="entry name" value="AAA_9"/>
    <property type="match status" value="1"/>
</dbReference>
<evidence type="ECO:0000259" key="18">
    <source>
        <dbReference type="Pfam" id="PF12777"/>
    </source>
</evidence>
<dbReference type="InterPro" id="IPR042228">
    <property type="entry name" value="Dynein_linker_3"/>
</dbReference>
<dbReference type="InterPro" id="IPR024743">
    <property type="entry name" value="Dynein_HC_stalk"/>
</dbReference>
<dbReference type="InterPro" id="IPR041466">
    <property type="entry name" value="Dynein_AAA5_ext"/>
</dbReference>
<comment type="similarity">
    <text evidence="2">Belongs to the dynein heavy chain family.</text>
</comment>
<evidence type="ECO:0000256" key="9">
    <source>
        <dbReference type="ARBA" id="ARBA00023054"/>
    </source>
</evidence>
<evidence type="ECO:0000256" key="5">
    <source>
        <dbReference type="ARBA" id="ARBA00022737"/>
    </source>
</evidence>
<evidence type="ECO:0000256" key="15">
    <source>
        <dbReference type="SAM" id="MobiDB-lite"/>
    </source>
</evidence>
<dbReference type="Gene3D" id="6.10.140.1060">
    <property type="match status" value="1"/>
</dbReference>
<feature type="domain" description="Dynein heavy chain linker" evidence="16">
    <location>
        <begin position="1186"/>
        <end position="1362"/>
    </location>
</feature>
<keyword evidence="10" id="KW-0969">Cilium</keyword>
<keyword evidence="13" id="KW-0966">Cell projection</keyword>
<keyword evidence="4" id="KW-0493">Microtubule</keyword>
<dbReference type="GO" id="GO:0030286">
    <property type="term" value="C:dynein complex"/>
    <property type="evidence" value="ECO:0007669"/>
    <property type="project" value="UniProtKB-KW"/>
</dbReference>
<evidence type="ECO:0000259" key="21">
    <source>
        <dbReference type="Pfam" id="PF17852"/>
    </source>
</evidence>
<evidence type="ECO:0000256" key="14">
    <source>
        <dbReference type="SAM" id="Coils"/>
    </source>
</evidence>
<feature type="domain" description="Dynein heavy chain hydrolytic ATP-binding dynein motor region" evidence="17">
    <location>
        <begin position="1499"/>
        <end position="1825"/>
    </location>
</feature>
<dbReference type="SUPFAM" id="SSF52540">
    <property type="entry name" value="P-loop containing nucleoside triphosphate hydrolases"/>
    <property type="match status" value="4"/>
</dbReference>
<organism evidence="23">
    <name type="scientific">Timema monikensis</name>
    <dbReference type="NCBI Taxonomy" id="170555"/>
    <lineage>
        <taxon>Eukaryota</taxon>
        <taxon>Metazoa</taxon>
        <taxon>Ecdysozoa</taxon>
        <taxon>Arthropoda</taxon>
        <taxon>Hexapoda</taxon>
        <taxon>Insecta</taxon>
        <taxon>Pterygota</taxon>
        <taxon>Neoptera</taxon>
        <taxon>Polyneoptera</taxon>
        <taxon>Phasmatodea</taxon>
        <taxon>Timematodea</taxon>
        <taxon>Timematoidea</taxon>
        <taxon>Timematidae</taxon>
        <taxon>Timema</taxon>
    </lineage>
</organism>
<dbReference type="InterPro" id="IPR026983">
    <property type="entry name" value="DHC"/>
</dbReference>
<evidence type="ECO:0000256" key="7">
    <source>
        <dbReference type="ARBA" id="ARBA00022840"/>
    </source>
</evidence>
<feature type="coiled-coil region" evidence="14">
    <location>
        <begin position="3275"/>
        <end position="3337"/>
    </location>
</feature>
<dbReference type="GO" id="GO:0005524">
    <property type="term" value="F:ATP binding"/>
    <property type="evidence" value="ECO:0007669"/>
    <property type="project" value="UniProtKB-KW"/>
</dbReference>
<dbReference type="Gene3D" id="1.20.920.20">
    <property type="match status" value="1"/>
</dbReference>
<dbReference type="Gene3D" id="1.10.287.2620">
    <property type="match status" value="1"/>
</dbReference>
<evidence type="ECO:0000313" key="23">
    <source>
        <dbReference type="EMBL" id="CAD7425676.1"/>
    </source>
</evidence>
<dbReference type="FunFam" id="1.10.8.710:FF:000004">
    <property type="entry name" value="Dynein axonemal heavy chain 6"/>
    <property type="match status" value="1"/>
</dbReference>
<protein>
    <recommendedName>
        <fullName evidence="24">Dynein heavy chain 6, axonemal</fullName>
    </recommendedName>
</protein>
<dbReference type="Pfam" id="PF08393">
    <property type="entry name" value="DHC_N2"/>
    <property type="match status" value="2"/>
</dbReference>
<dbReference type="Gene3D" id="3.20.180.20">
    <property type="entry name" value="Dynein heavy chain, N-terminal domain 2"/>
    <property type="match status" value="1"/>
</dbReference>
<dbReference type="FunFam" id="1.20.920.30:FF:000002">
    <property type="entry name" value="Dynein axonemal heavy chain 3"/>
    <property type="match status" value="1"/>
</dbReference>
<dbReference type="InterPro" id="IPR054354">
    <property type="entry name" value="DYNC2H1-like_lid"/>
</dbReference>
<keyword evidence="6" id="KW-0547">Nucleotide-binding</keyword>
<evidence type="ECO:0008006" key="24">
    <source>
        <dbReference type="Google" id="ProtNLM"/>
    </source>
</evidence>
<dbReference type="Gene3D" id="1.20.140.100">
    <property type="entry name" value="Dynein heavy chain, N-terminal domain 2"/>
    <property type="match status" value="1"/>
</dbReference>
<feature type="domain" description="Dynein heavy chain coiled coil stalk" evidence="18">
    <location>
        <begin position="2747"/>
        <end position="3076"/>
    </location>
</feature>
<dbReference type="FunFam" id="3.40.50.300:FF:001145">
    <property type="entry name" value="Putative dynein heavy chain"/>
    <property type="match status" value="1"/>
</dbReference>
<keyword evidence="11" id="KW-0505">Motor protein</keyword>
<keyword evidence="3" id="KW-0963">Cytoplasm</keyword>
<dbReference type="GO" id="GO:0005930">
    <property type="term" value="C:axoneme"/>
    <property type="evidence" value="ECO:0007669"/>
    <property type="project" value="UniProtKB-SubCell"/>
</dbReference>
<keyword evidence="5" id="KW-0677">Repeat</keyword>
<evidence type="ECO:0000259" key="16">
    <source>
        <dbReference type="Pfam" id="PF08393"/>
    </source>
</evidence>
<keyword evidence="7" id="KW-0067">ATP-binding</keyword>
<evidence type="ECO:0000256" key="4">
    <source>
        <dbReference type="ARBA" id="ARBA00022701"/>
    </source>
</evidence>
<dbReference type="FunFam" id="3.40.50.300:FF:000063">
    <property type="entry name" value="dynein heavy chain 6, axonemal"/>
    <property type="match status" value="1"/>
</dbReference>
<comment type="subcellular location">
    <subcellularLocation>
        <location evidence="1">Cytoplasm</location>
        <location evidence="1">Cytoskeleton</location>
        <location evidence="1">Cilium axoneme</location>
    </subcellularLocation>
</comment>
<dbReference type="GO" id="GO:0045505">
    <property type="term" value="F:dynein intermediate chain binding"/>
    <property type="evidence" value="ECO:0007669"/>
    <property type="project" value="InterPro"/>
</dbReference>
<dbReference type="FunFam" id="1.10.287.2620:FF:000001">
    <property type="entry name" value="Cytoplasmic dynein heavy chain 1"/>
    <property type="match status" value="1"/>
</dbReference>
<dbReference type="Gene3D" id="1.20.58.1120">
    <property type="match status" value="1"/>
</dbReference>
<feature type="compositionally biased region" description="Basic and acidic residues" evidence="15">
    <location>
        <begin position="1294"/>
        <end position="1307"/>
    </location>
</feature>
<reference evidence="23" key="1">
    <citation type="submission" date="2020-11" db="EMBL/GenBank/DDBJ databases">
        <authorList>
            <person name="Tran Van P."/>
        </authorList>
    </citation>
    <scope>NUCLEOTIDE SEQUENCE</scope>
</reference>
<dbReference type="FunFam" id="1.20.920.20:FF:000006">
    <property type="entry name" value="Dynein, axonemal, heavy chain 6"/>
    <property type="match status" value="1"/>
</dbReference>
<dbReference type="Gene3D" id="1.20.920.30">
    <property type="match status" value="1"/>
</dbReference>
<feature type="coiled-coil region" evidence="14">
    <location>
        <begin position="749"/>
        <end position="776"/>
    </location>
</feature>
<dbReference type="PANTHER" id="PTHR22878:SF68">
    <property type="entry name" value="DYNEIN HEAVY CHAIN 6, AXONEMAL-LIKE"/>
    <property type="match status" value="1"/>
</dbReference>
<dbReference type="PANTHER" id="PTHR22878">
    <property type="entry name" value="DYNEIN HEAVY CHAIN 6, AXONEMAL-LIKE-RELATED"/>
    <property type="match status" value="1"/>
</dbReference>
<accession>A0A7R9HMP5</accession>
<evidence type="ECO:0000256" key="11">
    <source>
        <dbReference type="ARBA" id="ARBA00023175"/>
    </source>
</evidence>
<keyword evidence="12" id="KW-0206">Cytoskeleton</keyword>
<dbReference type="Pfam" id="PF22597">
    <property type="entry name" value="DYN_lid"/>
    <property type="match status" value="1"/>
</dbReference>
<evidence type="ECO:0000256" key="13">
    <source>
        <dbReference type="ARBA" id="ARBA00023273"/>
    </source>
</evidence>
<feature type="compositionally biased region" description="Acidic residues" evidence="15">
    <location>
        <begin position="1277"/>
        <end position="1293"/>
    </location>
</feature>
<feature type="domain" description="Dynein 2 heavy chain 1 cytoplasmic ATPase lid" evidence="22">
    <location>
        <begin position="2319"/>
        <end position="2396"/>
    </location>
</feature>
<gene>
    <name evidence="23" type="ORF">TMSB3V08_LOCUS2580</name>
</gene>
<dbReference type="FunFam" id="1.10.8.1220:FF:000001">
    <property type="entry name" value="Dynein axonemal heavy chain 5"/>
    <property type="match status" value="1"/>
</dbReference>
<dbReference type="GO" id="GO:0051959">
    <property type="term" value="F:dynein light intermediate chain binding"/>
    <property type="evidence" value="ECO:0007669"/>
    <property type="project" value="InterPro"/>
</dbReference>
<dbReference type="Pfam" id="PF12775">
    <property type="entry name" value="AAA_7"/>
    <property type="match status" value="1"/>
</dbReference>
<dbReference type="InterPro" id="IPR027417">
    <property type="entry name" value="P-loop_NTPase"/>
</dbReference>
<dbReference type="FunFam" id="3.40.50.300:FF:002141">
    <property type="entry name" value="Dynein heavy chain"/>
    <property type="match status" value="1"/>
</dbReference>
<dbReference type="InterPro" id="IPR042222">
    <property type="entry name" value="Dynein_2_N"/>
</dbReference>
<dbReference type="InterPro" id="IPR013602">
    <property type="entry name" value="Dynein_heavy_linker"/>
</dbReference>
<evidence type="ECO:0000256" key="6">
    <source>
        <dbReference type="ARBA" id="ARBA00022741"/>
    </source>
</evidence>
<dbReference type="Pfam" id="PF12774">
    <property type="entry name" value="AAA_6"/>
    <property type="match status" value="1"/>
</dbReference>
<dbReference type="EMBL" id="OB793004">
    <property type="protein sequence ID" value="CAD7425676.1"/>
    <property type="molecule type" value="Genomic_DNA"/>
</dbReference>
<dbReference type="Gene3D" id="3.40.50.300">
    <property type="entry name" value="P-loop containing nucleotide triphosphate hydrolases"/>
    <property type="match status" value="4"/>
</dbReference>
<evidence type="ECO:0000256" key="10">
    <source>
        <dbReference type="ARBA" id="ARBA00023069"/>
    </source>
</evidence>
<dbReference type="GO" id="GO:0005874">
    <property type="term" value="C:microtubule"/>
    <property type="evidence" value="ECO:0007669"/>
    <property type="project" value="UniProtKB-KW"/>
</dbReference>
<dbReference type="Pfam" id="PF12780">
    <property type="entry name" value="AAA_8"/>
    <property type="match status" value="1"/>
</dbReference>
<feature type="domain" description="Dynein heavy chain AAA 5 extension" evidence="21">
    <location>
        <begin position="2012"/>
        <end position="2134"/>
    </location>
</feature>
<evidence type="ECO:0000256" key="1">
    <source>
        <dbReference type="ARBA" id="ARBA00004430"/>
    </source>
</evidence>
<dbReference type="Gene3D" id="1.10.472.130">
    <property type="match status" value="1"/>
</dbReference>
<evidence type="ECO:0000256" key="2">
    <source>
        <dbReference type="ARBA" id="ARBA00008887"/>
    </source>
</evidence>
<evidence type="ECO:0000256" key="12">
    <source>
        <dbReference type="ARBA" id="ARBA00023212"/>
    </source>
</evidence>
<evidence type="ECO:0000256" key="3">
    <source>
        <dbReference type="ARBA" id="ARBA00022490"/>
    </source>
</evidence>
<feature type="domain" description="Dynein heavy chain AAA module D4" evidence="19">
    <location>
        <begin position="2476"/>
        <end position="2732"/>
    </location>
</feature>
<evidence type="ECO:0000259" key="17">
    <source>
        <dbReference type="Pfam" id="PF12774"/>
    </source>
</evidence>
<name>A0A7R9HMP5_9NEOP</name>
<proteinExistence type="inferred from homology"/>
<dbReference type="InterPro" id="IPR043157">
    <property type="entry name" value="Dynein_AAA1S"/>
</dbReference>
<evidence type="ECO:0000259" key="19">
    <source>
        <dbReference type="Pfam" id="PF12780"/>
    </source>
</evidence>